<dbReference type="SUPFAM" id="SSF52833">
    <property type="entry name" value="Thioredoxin-like"/>
    <property type="match status" value="1"/>
</dbReference>
<dbReference type="InterPro" id="IPR004045">
    <property type="entry name" value="Glutathione_S-Trfase_N"/>
</dbReference>
<dbReference type="PANTHER" id="PTHR42673:SF21">
    <property type="entry name" value="GLUTATHIONE S-TRANSFERASE YFCF"/>
    <property type="match status" value="1"/>
</dbReference>
<dbReference type="OrthoDB" id="9795329at2"/>
<dbReference type="SFLD" id="SFLDS00019">
    <property type="entry name" value="Glutathione_Transferase_(cytos"/>
    <property type="match status" value="1"/>
</dbReference>
<dbReference type="Gene3D" id="3.40.30.10">
    <property type="entry name" value="Glutaredoxin"/>
    <property type="match status" value="1"/>
</dbReference>
<comment type="caution">
    <text evidence="2">The sequence shown here is derived from an EMBL/GenBank/DDBJ whole genome shotgun (WGS) entry which is preliminary data.</text>
</comment>
<dbReference type="SUPFAM" id="SSF47616">
    <property type="entry name" value="GST C-terminal domain-like"/>
    <property type="match status" value="1"/>
</dbReference>
<dbReference type="InterPro" id="IPR036282">
    <property type="entry name" value="Glutathione-S-Trfase_C_sf"/>
</dbReference>
<dbReference type="GO" id="GO:0004364">
    <property type="term" value="F:glutathione transferase activity"/>
    <property type="evidence" value="ECO:0007669"/>
    <property type="project" value="TreeGrafter"/>
</dbReference>
<dbReference type="InterPro" id="IPR040079">
    <property type="entry name" value="Glutathione_S-Trfase"/>
</dbReference>
<name>A0A2T5B7S5_MYCDI</name>
<dbReference type="AlphaFoldDB" id="A0A2T5B7S5"/>
<feature type="domain" description="GST N-terminal" evidence="1">
    <location>
        <begin position="1"/>
        <end position="78"/>
    </location>
</feature>
<dbReference type="RefSeq" id="WP_108002797.1">
    <property type="nucleotide sequence ID" value="NZ_JBHEEX010000011.1"/>
</dbReference>
<keyword evidence="2" id="KW-0808">Transferase</keyword>
<dbReference type="PANTHER" id="PTHR42673">
    <property type="entry name" value="MALEYLACETOACETATE ISOMERASE"/>
    <property type="match status" value="1"/>
</dbReference>
<proteinExistence type="predicted"/>
<dbReference type="CDD" id="cd00570">
    <property type="entry name" value="GST_N_family"/>
    <property type="match status" value="1"/>
</dbReference>
<dbReference type="GO" id="GO:0006749">
    <property type="term" value="P:glutathione metabolic process"/>
    <property type="evidence" value="ECO:0007669"/>
    <property type="project" value="TreeGrafter"/>
</dbReference>
<dbReference type="Proteomes" id="UP000241247">
    <property type="component" value="Unassembled WGS sequence"/>
</dbReference>
<keyword evidence="3" id="KW-1185">Reference proteome</keyword>
<protein>
    <submittedName>
        <fullName evidence="2">Glutathione S-transferase</fullName>
    </submittedName>
</protein>
<organism evidence="2 3">
    <name type="scientific">Mycoplana dimorpha</name>
    <dbReference type="NCBI Taxonomy" id="28320"/>
    <lineage>
        <taxon>Bacteria</taxon>
        <taxon>Pseudomonadati</taxon>
        <taxon>Pseudomonadota</taxon>
        <taxon>Alphaproteobacteria</taxon>
        <taxon>Hyphomicrobiales</taxon>
        <taxon>Rhizobiaceae</taxon>
        <taxon>Mycoplana</taxon>
    </lineage>
</organism>
<gene>
    <name evidence="2" type="ORF">C7449_104102</name>
</gene>
<dbReference type="EMBL" id="PZZZ01000004">
    <property type="protein sequence ID" value="PTM95039.1"/>
    <property type="molecule type" value="Genomic_DNA"/>
</dbReference>
<evidence type="ECO:0000313" key="2">
    <source>
        <dbReference type="EMBL" id="PTM95039.1"/>
    </source>
</evidence>
<evidence type="ECO:0000259" key="1">
    <source>
        <dbReference type="PROSITE" id="PS50404"/>
    </source>
</evidence>
<dbReference type="Gene3D" id="1.20.1050.10">
    <property type="match status" value="1"/>
</dbReference>
<evidence type="ECO:0000313" key="3">
    <source>
        <dbReference type="Proteomes" id="UP000241247"/>
    </source>
</evidence>
<dbReference type="Pfam" id="PF13417">
    <property type="entry name" value="GST_N_3"/>
    <property type="match status" value="1"/>
</dbReference>
<sequence>MILIGQYDSSYVRRAAIAMRLYGLPFEHRPWSVFSEGEKVRAVNPLMRVPTLVLDDGDIVADSNSILDFLDGLVPAEKRLLPQDEPQRRRALKIMTFATGLADKGVSLFYEQHLHEAPSAYFVERCRAQIAAVLTALDADRAARPGAYWFGRITHADIAVACAWRHVGEAHPGLIDQAAYKALAAHCASMEALPVFKEISQPFIAPA</sequence>
<dbReference type="GO" id="GO:0016034">
    <property type="term" value="F:maleylacetoacetate isomerase activity"/>
    <property type="evidence" value="ECO:0007669"/>
    <property type="project" value="TreeGrafter"/>
</dbReference>
<dbReference type="GO" id="GO:0006559">
    <property type="term" value="P:L-phenylalanine catabolic process"/>
    <property type="evidence" value="ECO:0007669"/>
    <property type="project" value="TreeGrafter"/>
</dbReference>
<dbReference type="InterPro" id="IPR036249">
    <property type="entry name" value="Thioredoxin-like_sf"/>
</dbReference>
<accession>A0A2T5B7S5</accession>
<reference evidence="2 3" key="1">
    <citation type="submission" date="2018-04" db="EMBL/GenBank/DDBJ databases">
        <title>Genomic Encyclopedia of Type Strains, Phase IV (KMG-IV): sequencing the most valuable type-strain genomes for metagenomic binning, comparative biology and taxonomic classification.</title>
        <authorList>
            <person name="Goeker M."/>
        </authorList>
    </citation>
    <scope>NUCLEOTIDE SEQUENCE [LARGE SCALE GENOMIC DNA]</scope>
    <source>
        <strain evidence="2 3">DSM 7138</strain>
    </source>
</reference>
<dbReference type="PROSITE" id="PS50404">
    <property type="entry name" value="GST_NTER"/>
    <property type="match status" value="1"/>
</dbReference>
<dbReference type="Pfam" id="PF13410">
    <property type="entry name" value="GST_C_2"/>
    <property type="match status" value="1"/>
</dbReference>